<name>A0A067LVE2_BOTB1</name>
<accession>A0A067LVE2</accession>
<dbReference type="InParanoid" id="A0A067LVE2"/>
<evidence type="ECO:0000313" key="1">
    <source>
        <dbReference type="EMBL" id="KDQ07124.1"/>
    </source>
</evidence>
<gene>
    <name evidence="1" type="ORF">BOTBODRAFT_616476</name>
</gene>
<protein>
    <submittedName>
        <fullName evidence="1">Uncharacterized protein</fullName>
    </submittedName>
</protein>
<dbReference type="HOGENOM" id="CLU_2277031_0_0_1"/>
<proteinExistence type="predicted"/>
<sequence>MREANPQDVYRYAALPHDTYAELARKLDSRSVVDLLVTAMAYLSSIAPPASNITTPDVYGRLLKNKTRCLNDMVFISSWLPRLVNTTPPVIQISKPRVSTNA</sequence>
<dbReference type="Proteomes" id="UP000027195">
    <property type="component" value="Unassembled WGS sequence"/>
</dbReference>
<dbReference type="AlphaFoldDB" id="A0A067LVE2"/>
<evidence type="ECO:0000313" key="2">
    <source>
        <dbReference type="Proteomes" id="UP000027195"/>
    </source>
</evidence>
<reference evidence="2" key="1">
    <citation type="journal article" date="2014" name="Proc. Natl. Acad. Sci. U.S.A.">
        <title>Extensive sampling of basidiomycete genomes demonstrates inadequacy of the white-rot/brown-rot paradigm for wood decay fungi.</title>
        <authorList>
            <person name="Riley R."/>
            <person name="Salamov A.A."/>
            <person name="Brown D.W."/>
            <person name="Nagy L.G."/>
            <person name="Floudas D."/>
            <person name="Held B.W."/>
            <person name="Levasseur A."/>
            <person name="Lombard V."/>
            <person name="Morin E."/>
            <person name="Otillar R."/>
            <person name="Lindquist E.A."/>
            <person name="Sun H."/>
            <person name="LaButti K.M."/>
            <person name="Schmutz J."/>
            <person name="Jabbour D."/>
            <person name="Luo H."/>
            <person name="Baker S.E."/>
            <person name="Pisabarro A.G."/>
            <person name="Walton J.D."/>
            <person name="Blanchette R.A."/>
            <person name="Henrissat B."/>
            <person name="Martin F."/>
            <person name="Cullen D."/>
            <person name="Hibbett D.S."/>
            <person name="Grigoriev I.V."/>
        </authorList>
    </citation>
    <scope>NUCLEOTIDE SEQUENCE [LARGE SCALE GENOMIC DNA]</scope>
    <source>
        <strain evidence="2">FD-172 SS1</strain>
    </source>
</reference>
<keyword evidence="2" id="KW-1185">Reference proteome</keyword>
<dbReference type="EMBL" id="KL198114">
    <property type="protein sequence ID" value="KDQ07124.1"/>
    <property type="molecule type" value="Genomic_DNA"/>
</dbReference>
<organism evidence="1 2">
    <name type="scientific">Botryobasidium botryosum (strain FD-172 SS1)</name>
    <dbReference type="NCBI Taxonomy" id="930990"/>
    <lineage>
        <taxon>Eukaryota</taxon>
        <taxon>Fungi</taxon>
        <taxon>Dikarya</taxon>
        <taxon>Basidiomycota</taxon>
        <taxon>Agaricomycotina</taxon>
        <taxon>Agaricomycetes</taxon>
        <taxon>Cantharellales</taxon>
        <taxon>Botryobasidiaceae</taxon>
        <taxon>Botryobasidium</taxon>
    </lineage>
</organism>